<dbReference type="EMBL" id="JAHQIW010006731">
    <property type="protein sequence ID" value="KAJ1370093.1"/>
    <property type="molecule type" value="Genomic_DNA"/>
</dbReference>
<accession>A0AAD5R5I5</accession>
<reference evidence="1" key="1">
    <citation type="submission" date="2021-06" db="EMBL/GenBank/DDBJ databases">
        <title>Parelaphostrongylus tenuis whole genome reference sequence.</title>
        <authorList>
            <person name="Garwood T.J."/>
            <person name="Larsen P.A."/>
            <person name="Fountain-Jones N.M."/>
            <person name="Garbe J.R."/>
            <person name="Macchietto M.G."/>
            <person name="Kania S.A."/>
            <person name="Gerhold R.W."/>
            <person name="Richards J.E."/>
            <person name="Wolf T.M."/>
        </authorList>
    </citation>
    <scope>NUCLEOTIDE SEQUENCE</scope>
    <source>
        <strain evidence="1">MNPRO001-30</strain>
        <tissue evidence="1">Meninges</tissue>
    </source>
</reference>
<dbReference type="Proteomes" id="UP001196413">
    <property type="component" value="Unassembled WGS sequence"/>
</dbReference>
<evidence type="ECO:0000313" key="1">
    <source>
        <dbReference type="EMBL" id="KAJ1370093.1"/>
    </source>
</evidence>
<keyword evidence="2" id="KW-1185">Reference proteome</keyword>
<dbReference type="AlphaFoldDB" id="A0AAD5R5I5"/>
<gene>
    <name evidence="1" type="ORF">KIN20_031743</name>
</gene>
<organism evidence="1 2">
    <name type="scientific">Parelaphostrongylus tenuis</name>
    <name type="common">Meningeal worm</name>
    <dbReference type="NCBI Taxonomy" id="148309"/>
    <lineage>
        <taxon>Eukaryota</taxon>
        <taxon>Metazoa</taxon>
        <taxon>Ecdysozoa</taxon>
        <taxon>Nematoda</taxon>
        <taxon>Chromadorea</taxon>
        <taxon>Rhabditida</taxon>
        <taxon>Rhabditina</taxon>
        <taxon>Rhabditomorpha</taxon>
        <taxon>Strongyloidea</taxon>
        <taxon>Metastrongylidae</taxon>
        <taxon>Parelaphostrongylus</taxon>
    </lineage>
</organism>
<name>A0AAD5R5I5_PARTN</name>
<comment type="caution">
    <text evidence="1">The sequence shown here is derived from an EMBL/GenBank/DDBJ whole genome shotgun (WGS) entry which is preliminary data.</text>
</comment>
<sequence>MQEEWEYEESTFKIVDFEFMSSIDQEQFTFVNSKTAANPLKFVLILNDRISKNTQQT</sequence>
<evidence type="ECO:0000313" key="2">
    <source>
        <dbReference type="Proteomes" id="UP001196413"/>
    </source>
</evidence>
<protein>
    <submittedName>
        <fullName evidence="1">Uncharacterized protein</fullName>
    </submittedName>
</protein>
<proteinExistence type="predicted"/>